<reference evidence="1" key="1">
    <citation type="submission" date="2017-10" db="EMBL/GenBank/DDBJ databases">
        <title>Genome sequence of cellulolytic Lachnospiraceae bacterium XHS1971 isolated from hotspring sediment.</title>
        <authorList>
            <person name="Vasudevan G."/>
            <person name="Joshi A.J."/>
            <person name="Hivarkar S."/>
            <person name="Lanjekar V.B."/>
            <person name="Dhakephalkar P.K."/>
            <person name="Dagar S."/>
        </authorList>
    </citation>
    <scope>NUCLEOTIDE SEQUENCE</scope>
    <source>
        <strain evidence="1">XHS1971</strain>
    </source>
</reference>
<evidence type="ECO:0000313" key="1">
    <source>
        <dbReference type="EMBL" id="PHV69651.1"/>
    </source>
</evidence>
<comment type="caution">
    <text evidence="1">The sequence shown here is derived from an EMBL/GenBank/DDBJ whole genome shotgun (WGS) entry which is preliminary data.</text>
</comment>
<sequence>MNVLNGALCLLLVGMIILEILFIVRRNRTIHVRGKDDFFTYALIVFGVFLFCPVREDASLLESLRNVLLYVVLFGSVGVKRGISSKGIEKFGFTITWEQIIKIEIEEHLSSQMTVIIYTHKGKLKLLFNKYLIGEVLRALQNHVEAIYIQESLDKVLKLKKKNLKRRREKW</sequence>
<organism evidence="1 2">
    <name type="scientific">Sporanaerobium hydrogeniformans</name>
    <dbReference type="NCBI Taxonomy" id="3072179"/>
    <lineage>
        <taxon>Bacteria</taxon>
        <taxon>Bacillati</taxon>
        <taxon>Bacillota</taxon>
        <taxon>Clostridia</taxon>
        <taxon>Lachnospirales</taxon>
        <taxon>Lachnospiraceae</taxon>
        <taxon>Sporanaerobium</taxon>
    </lineage>
</organism>
<accession>A0AC61DAF3</accession>
<proteinExistence type="predicted"/>
<evidence type="ECO:0000313" key="2">
    <source>
        <dbReference type="Proteomes" id="UP000224460"/>
    </source>
</evidence>
<keyword evidence="2" id="KW-1185">Reference proteome</keyword>
<protein>
    <submittedName>
        <fullName evidence="1">Uncharacterized protein</fullName>
    </submittedName>
</protein>
<gene>
    <name evidence="1" type="ORF">CS063_14610</name>
</gene>
<name>A0AC61DAF3_9FIRM</name>
<dbReference type="EMBL" id="PEDL01000021">
    <property type="protein sequence ID" value="PHV69651.1"/>
    <property type="molecule type" value="Genomic_DNA"/>
</dbReference>
<dbReference type="Proteomes" id="UP000224460">
    <property type="component" value="Unassembled WGS sequence"/>
</dbReference>